<dbReference type="Proteomes" id="UP000009326">
    <property type="component" value="Unassembled WGS sequence"/>
</dbReference>
<feature type="signal peptide" evidence="1">
    <location>
        <begin position="1"/>
        <end position="28"/>
    </location>
</feature>
<sequence length="269" mass="31187">MKIRAYKLSIIFATLLYCVALTPDTVKAADHSINSTYWDKTRKVIVEKNTVFRKYDKLRYRFTKGIKKFHVNDIIKLRRAGEFQGWVLAGTKSGSRYWWISTKSNSKWMSEYFKQHKENWTGNTYTDFYGNKFTVKKLERISVFNYDNTTNQPDEIDLVLTAKLSSAYKKIKPSSWLESSLYIYPFGTNSDHTLINGTEDTILKDDDQFADLLSERDDTLPKDYYTTFKIVLTGDDVDLNASSYIFDDGEGHNIEIPVTNAKANIDVED</sequence>
<evidence type="ECO:0000313" key="5">
    <source>
        <dbReference type="Proteomes" id="UP000051521"/>
    </source>
</evidence>
<dbReference type="RefSeq" id="WP_008474266.1">
    <property type="nucleotide sequence ID" value="NZ_AYZO01000026.1"/>
</dbReference>
<proteinExistence type="predicted"/>
<dbReference type="AlphaFoldDB" id="I7KQG1"/>
<name>I7KQG1_9LACO</name>
<dbReference type="OrthoDB" id="9993575at2"/>
<evidence type="ECO:0000313" key="2">
    <source>
        <dbReference type="EMBL" id="CCI87909.1"/>
    </source>
</evidence>
<dbReference type="EMBL" id="CAKC01000094">
    <property type="protein sequence ID" value="CCI87909.1"/>
    <property type="molecule type" value="Genomic_DNA"/>
</dbReference>
<evidence type="ECO:0000313" key="3">
    <source>
        <dbReference type="EMBL" id="KRN10900.1"/>
    </source>
</evidence>
<evidence type="ECO:0008006" key="6">
    <source>
        <dbReference type="Google" id="ProtNLM"/>
    </source>
</evidence>
<feature type="chain" id="PRO_5009961905" description="Surface layer protein A domain-containing protein" evidence="1">
    <location>
        <begin position="29"/>
        <end position="269"/>
    </location>
</feature>
<keyword evidence="1" id="KW-0732">Signal</keyword>
<dbReference type="Proteomes" id="UP000051521">
    <property type="component" value="Unassembled WGS sequence"/>
</dbReference>
<protein>
    <recommendedName>
        <fullName evidence="6">Surface layer protein A domain-containing protein</fullName>
    </recommendedName>
</protein>
<keyword evidence="5" id="KW-1185">Reference proteome</keyword>
<evidence type="ECO:0000256" key="1">
    <source>
        <dbReference type="SAM" id="SignalP"/>
    </source>
</evidence>
<reference evidence="2 4" key="1">
    <citation type="submission" date="2012-06" db="EMBL/GenBank/DDBJ databases">
        <title>Draft genome sequence of Lactobacillus gigeriorum CRBIP 24.85T, isolated from chicken crop.</title>
        <authorList>
            <person name="Cousin S."/>
            <person name="Ma L."/>
            <person name="Creno S."/>
            <person name="Clermont D."/>
            <person name="Loux V."/>
            <person name="Bizet C."/>
            <person name="Bouchier C."/>
        </authorList>
    </citation>
    <scope>NUCLEOTIDE SEQUENCE [LARGE SCALE GENOMIC DNA]</scope>
    <source>
        <strain evidence="4">CRBIP 24.85T</strain>
        <strain evidence="2">Type strain: CRBIP 24.85</strain>
    </source>
</reference>
<reference evidence="3 5" key="2">
    <citation type="journal article" date="2015" name="Genome Announc.">
        <title>Expanding the biotechnology potential of lactobacilli through comparative genomics of 213 strains and associated genera.</title>
        <authorList>
            <person name="Sun Z."/>
            <person name="Harris H.M."/>
            <person name="McCann A."/>
            <person name="Guo C."/>
            <person name="Argimon S."/>
            <person name="Zhang W."/>
            <person name="Yang X."/>
            <person name="Jeffery I.B."/>
            <person name="Cooney J.C."/>
            <person name="Kagawa T.F."/>
            <person name="Liu W."/>
            <person name="Song Y."/>
            <person name="Salvetti E."/>
            <person name="Wrobel A."/>
            <person name="Rasinkangas P."/>
            <person name="Parkhill J."/>
            <person name="Rea M.C."/>
            <person name="O'Sullivan O."/>
            <person name="Ritari J."/>
            <person name="Douillard F.P."/>
            <person name="Paul Ross R."/>
            <person name="Yang R."/>
            <person name="Briner A.E."/>
            <person name="Felis G.E."/>
            <person name="de Vos W.M."/>
            <person name="Barrangou R."/>
            <person name="Klaenhammer T.R."/>
            <person name="Caufield P.W."/>
            <person name="Cui Y."/>
            <person name="Zhang H."/>
            <person name="O'Toole P.W."/>
        </authorList>
    </citation>
    <scope>NUCLEOTIDE SEQUENCE [LARGE SCALE GENOMIC DNA]</scope>
    <source>
        <strain evidence="3 5">DSM 23908</strain>
    </source>
</reference>
<dbReference type="EMBL" id="AYZO01000026">
    <property type="protein sequence ID" value="KRN10900.1"/>
    <property type="molecule type" value="Genomic_DNA"/>
</dbReference>
<comment type="caution">
    <text evidence="2">The sequence shown here is derived from an EMBL/GenBank/DDBJ whole genome shotgun (WGS) entry which is preliminary data.</text>
</comment>
<gene>
    <name evidence="2" type="ORF">BN52_01100</name>
    <name evidence="3" type="ORF">FC38_GL000910</name>
</gene>
<accession>I7KQG1</accession>
<evidence type="ECO:0000313" key="4">
    <source>
        <dbReference type="Proteomes" id="UP000009326"/>
    </source>
</evidence>
<organism evidence="2 4">
    <name type="scientific">Lactobacillus gigeriorum DSM 23908 = CRBIP 24.85</name>
    <dbReference type="NCBI Taxonomy" id="1423751"/>
    <lineage>
        <taxon>Bacteria</taxon>
        <taxon>Bacillati</taxon>
        <taxon>Bacillota</taxon>
        <taxon>Bacilli</taxon>
        <taxon>Lactobacillales</taxon>
        <taxon>Lactobacillaceae</taxon>
        <taxon>Lactobacillus</taxon>
    </lineage>
</organism>
<dbReference type="PATRIC" id="fig|1423751.3.peg.942"/>